<evidence type="ECO:0000313" key="1">
    <source>
        <dbReference type="EMBL" id="ELZ05778.1"/>
    </source>
</evidence>
<protein>
    <submittedName>
        <fullName evidence="1">Uncharacterized protein</fullName>
    </submittedName>
</protein>
<dbReference type="PATRIC" id="fig|1227491.4.peg.2115"/>
<dbReference type="Proteomes" id="UP000011591">
    <property type="component" value="Unassembled WGS sequence"/>
</dbReference>
<gene>
    <name evidence="1" type="ORF">C480_10285</name>
</gene>
<accession>M0B678</accession>
<reference evidence="1 2" key="1">
    <citation type="journal article" date="2014" name="PLoS Genet.">
        <title>Phylogenetically driven sequencing of extremely halophilic archaea reveals strategies for static and dynamic osmo-response.</title>
        <authorList>
            <person name="Becker E.A."/>
            <person name="Seitzer P.M."/>
            <person name="Tritt A."/>
            <person name="Larsen D."/>
            <person name="Krusor M."/>
            <person name="Yao A.I."/>
            <person name="Wu D."/>
            <person name="Madern D."/>
            <person name="Eisen J.A."/>
            <person name="Darling A.E."/>
            <person name="Facciotti M.T."/>
        </authorList>
    </citation>
    <scope>NUCLEOTIDE SEQUENCE [LARGE SCALE GENOMIC DNA]</scope>
    <source>
        <strain evidence="1 2">DSM 13077</strain>
    </source>
</reference>
<dbReference type="EMBL" id="AOIP01000022">
    <property type="protein sequence ID" value="ELZ05778.1"/>
    <property type="molecule type" value="Genomic_DNA"/>
</dbReference>
<organism evidence="1 2">
    <name type="scientific">Natrialba aegyptia DSM 13077</name>
    <dbReference type="NCBI Taxonomy" id="1227491"/>
    <lineage>
        <taxon>Archaea</taxon>
        <taxon>Methanobacteriati</taxon>
        <taxon>Methanobacteriota</taxon>
        <taxon>Stenosarchaea group</taxon>
        <taxon>Halobacteria</taxon>
        <taxon>Halobacteriales</taxon>
        <taxon>Natrialbaceae</taxon>
        <taxon>Natrialba</taxon>
    </lineage>
</organism>
<sequence length="150" mass="17122">MQIDADELLADLAMIAAEYAADYAEKDRWWRDSLETFEEHTEARYWSLEAMGGRIAVAEAMRKLHAETKYGSTGRFHNADGTVAVREFMAWLSQRADDAHERSHGPYTETRQADEAETAYAKIISLLRDEYDVGWPRFDDLGGVLECDLP</sequence>
<keyword evidence="2" id="KW-1185">Reference proteome</keyword>
<dbReference type="AlphaFoldDB" id="M0B678"/>
<name>M0B678_9EURY</name>
<evidence type="ECO:0000313" key="2">
    <source>
        <dbReference type="Proteomes" id="UP000011591"/>
    </source>
</evidence>
<proteinExistence type="predicted"/>
<comment type="caution">
    <text evidence="1">The sequence shown here is derived from an EMBL/GenBank/DDBJ whole genome shotgun (WGS) entry which is preliminary data.</text>
</comment>